<accession>A0A519BFG6</accession>
<dbReference type="Proteomes" id="UP000316562">
    <property type="component" value="Unassembled WGS sequence"/>
</dbReference>
<evidence type="ECO:0000259" key="1">
    <source>
        <dbReference type="Pfam" id="PF01850"/>
    </source>
</evidence>
<proteinExistence type="predicted"/>
<evidence type="ECO:0000313" key="3">
    <source>
        <dbReference type="Proteomes" id="UP000316562"/>
    </source>
</evidence>
<dbReference type="Gene3D" id="3.40.50.1010">
    <property type="entry name" value="5'-nuclease"/>
    <property type="match status" value="1"/>
</dbReference>
<protein>
    <submittedName>
        <fullName evidence="2">Type II toxin-antitoxin system VapC family toxin</fullName>
    </submittedName>
</protein>
<name>A0A519BFG6_ACIG2</name>
<sequence length="133" mass="15349">MRFIDTNIFLRYLTNDDAKKAKKVFLLLKKVEDGKEKVTTSPLVIFELIFILDKFYKVSRKDIGEMTTAIINLDGLVVEFKDAFIFALKLFAEKNIPFADAFNASIMKSKGITEIYSYDTDFDKIDKIETIEP</sequence>
<dbReference type="AlphaFoldDB" id="A0A519BFG6"/>
<dbReference type="InterPro" id="IPR029060">
    <property type="entry name" value="PIN-like_dom_sf"/>
</dbReference>
<dbReference type="InterPro" id="IPR052106">
    <property type="entry name" value="PINc/VapC_TA"/>
</dbReference>
<dbReference type="Pfam" id="PF01850">
    <property type="entry name" value="PIN"/>
    <property type="match status" value="1"/>
</dbReference>
<dbReference type="PANTHER" id="PTHR38826:SF5">
    <property type="entry name" value="RIBONUCLEASE VAPC13"/>
    <property type="match status" value="1"/>
</dbReference>
<feature type="domain" description="PIN" evidence="1">
    <location>
        <begin position="3"/>
        <end position="127"/>
    </location>
</feature>
<comment type="caution">
    <text evidence="2">The sequence shown here is derived from an EMBL/GenBank/DDBJ whole genome shotgun (WGS) entry which is preliminary data.</text>
</comment>
<organism evidence="2 3">
    <name type="scientific">Acididesulfobacter guangdongensis</name>
    <dbReference type="NCBI Taxonomy" id="2597225"/>
    <lineage>
        <taxon>Bacteria</taxon>
        <taxon>Deltaproteobacteria</taxon>
        <taxon>Candidatus Acidulodesulfobacterales</taxon>
        <taxon>Candidatus Acididesulfobacter</taxon>
    </lineage>
</organism>
<evidence type="ECO:0000313" key="2">
    <source>
        <dbReference type="EMBL" id="RZD16012.1"/>
    </source>
</evidence>
<dbReference type="SUPFAM" id="SSF88723">
    <property type="entry name" value="PIN domain-like"/>
    <property type="match status" value="1"/>
</dbReference>
<gene>
    <name evidence="2" type="ORF">EVJ46_07395</name>
</gene>
<dbReference type="EMBL" id="SGBC01000003">
    <property type="protein sequence ID" value="RZD16012.1"/>
    <property type="molecule type" value="Genomic_DNA"/>
</dbReference>
<dbReference type="InterPro" id="IPR002716">
    <property type="entry name" value="PIN_dom"/>
</dbReference>
<reference evidence="2 3" key="1">
    <citation type="journal article" date="2019" name="ISME J.">
        <title>Insights into ecological role of a new deltaproteobacterial order Candidatus Acidulodesulfobacterales by metagenomics and metatranscriptomics.</title>
        <authorList>
            <person name="Tan S."/>
            <person name="Liu J."/>
            <person name="Fang Y."/>
            <person name="Hedlund B.P."/>
            <person name="Lian Z.H."/>
            <person name="Huang L.Y."/>
            <person name="Li J.T."/>
            <person name="Huang L.N."/>
            <person name="Li W.J."/>
            <person name="Jiang H.C."/>
            <person name="Dong H.L."/>
            <person name="Shu W.S."/>
        </authorList>
    </citation>
    <scope>NUCLEOTIDE SEQUENCE [LARGE SCALE GENOMIC DNA]</scope>
    <source>
        <strain evidence="2">AP2</strain>
    </source>
</reference>
<dbReference type="PANTHER" id="PTHR38826">
    <property type="entry name" value="RIBONUCLEASE VAPC13"/>
    <property type="match status" value="1"/>
</dbReference>